<dbReference type="EMBL" id="PEKT03000002">
    <property type="protein sequence ID" value="KAK8441423.1"/>
    <property type="molecule type" value="Genomic_DNA"/>
</dbReference>
<feature type="region of interest" description="Disordered" evidence="2">
    <location>
        <begin position="1"/>
        <end position="24"/>
    </location>
</feature>
<evidence type="ECO:0000313" key="3">
    <source>
        <dbReference type="EMBL" id="KAK8441423.1"/>
    </source>
</evidence>
<proteinExistence type="predicted"/>
<keyword evidence="4" id="KW-1185">Reference proteome</keyword>
<sequence length="574" mass="65429">MSKSNSMSSKKEAEEEQEHEDYLKKLINGSADECHDLLQRLKYLERESQTAKNARAQEEIQKKLAQKRTSLNTLLARASTINPQEEYGKLKEGVRNGCKSEKSWLKKPESELNPSMRSMIVKNNEKGEENTLIKRAGGRSVPDDDVFSGSVFSRAQSAGTSPQSHAFEEIFGIDMAPFRPKSMSYFNAEEASCSIYGADSSQDMNFMNSAEIEVSTVGKSSNSSSKSWSSCRSRDRHKGLTPIWAKWHKRDAAWDVWYKRGDAEDASIRGQSHQFEMSYEAMFKGLSLLIPLAILNWEGGTDEKDTEALVEVFLERINDEQLDVVEGLVMNKMWQSYEALDPKKKSSFLCFWEKLLQTGSEERFLHLAFCHFAREVMDDDAQSETFQKTGMLNSNMEKLEEWGKICSEKLKMSNLENLGVSSFPELGLRCLEFFCDANSQPSEFQLPGTSESPESESTSDIAVEERSKSESFWNRKWSISKSIRSVVSRGSNKEARDTKATKSDGVRQEPVRIIGEEMKDLVMQQYYEARETLRHVDFDVLEEMSSQELQSLPCCVHEALLFFKTHCSNVTHRF</sequence>
<dbReference type="AlphaFoldDB" id="A0AAW0VHA1"/>
<feature type="coiled-coil region" evidence="1">
    <location>
        <begin position="34"/>
        <end position="66"/>
    </location>
</feature>
<reference evidence="3 4" key="1">
    <citation type="journal article" date="2017" name="Clin. Infect. Dis.">
        <title>Simultaneous emergence of multidrug-resistant Candida auris on 3 continents confirmed by whole-genome sequencing and epidemiological analyses.</title>
        <authorList>
            <person name="Lockhart S.R."/>
            <person name="Etienne K.A."/>
            <person name="Vallabhaneni S."/>
            <person name="Farooqi J."/>
            <person name="Chowdhary A."/>
            <person name="Govender N.P."/>
            <person name="Colombo A.L."/>
            <person name="Calvo B."/>
            <person name="Cuomo C.A."/>
            <person name="Desjardins C.A."/>
            <person name="Berkow E.L."/>
            <person name="Castanheira M."/>
            <person name="Magobo R.E."/>
            <person name="Jabeen K."/>
            <person name="Asghar R.J."/>
            <person name="Meis J.F."/>
            <person name="Jackson B."/>
            <person name="Chiller T."/>
            <person name="Litvintseva A.P."/>
        </authorList>
    </citation>
    <scope>NUCLEOTIDE SEQUENCE [LARGE SCALE GENOMIC DNA]</scope>
    <source>
        <strain evidence="3 4">B8441</strain>
    </source>
</reference>
<accession>A0AAW0VHA1</accession>
<dbReference type="Proteomes" id="UP000230249">
    <property type="component" value="Unassembled WGS sequence"/>
</dbReference>
<feature type="compositionally biased region" description="Low complexity" evidence="2">
    <location>
        <begin position="449"/>
        <end position="459"/>
    </location>
</feature>
<reference evidence="3 4" key="2">
    <citation type="journal article" date="2018" name="Nat. Commun.">
        <title>Genomic insights into multidrug-resistance, mating and virulence in Candida auris and related emerging species.</title>
        <authorList>
            <person name="Munoz J.F."/>
            <person name="Gade L."/>
            <person name="Chow N.A."/>
            <person name="Loparev V.N."/>
            <person name="Juieng P."/>
            <person name="Berkow E.L."/>
            <person name="Farrer R.A."/>
            <person name="Litvintseva A.P."/>
            <person name="Cuomo C.A."/>
        </authorList>
    </citation>
    <scope>GENOME REANNOTATION</scope>
    <source>
        <strain evidence="3 4">B8441</strain>
    </source>
</reference>
<gene>
    <name evidence="3" type="ORF">B9J08_02741</name>
</gene>
<evidence type="ECO:0000256" key="1">
    <source>
        <dbReference type="SAM" id="Coils"/>
    </source>
</evidence>
<protein>
    <submittedName>
        <fullName evidence="3">Uncharacterized protein</fullName>
    </submittedName>
</protein>
<evidence type="ECO:0000256" key="2">
    <source>
        <dbReference type="SAM" id="MobiDB-lite"/>
    </source>
</evidence>
<keyword evidence="1" id="KW-0175">Coiled coil</keyword>
<evidence type="ECO:0000313" key="4">
    <source>
        <dbReference type="Proteomes" id="UP000230249"/>
    </source>
</evidence>
<organism evidence="3 4">
    <name type="scientific">Candidozyma auris</name>
    <name type="common">Yeast</name>
    <name type="synonym">Candida auris</name>
    <dbReference type="NCBI Taxonomy" id="498019"/>
    <lineage>
        <taxon>Eukaryota</taxon>
        <taxon>Fungi</taxon>
        <taxon>Dikarya</taxon>
        <taxon>Ascomycota</taxon>
        <taxon>Saccharomycotina</taxon>
        <taxon>Pichiomycetes</taxon>
        <taxon>Metschnikowiaceae</taxon>
        <taxon>Candidozyma</taxon>
    </lineage>
</organism>
<feature type="region of interest" description="Disordered" evidence="2">
    <location>
        <begin position="444"/>
        <end position="463"/>
    </location>
</feature>
<comment type="caution">
    <text evidence="3">The sequence shown here is derived from an EMBL/GenBank/DDBJ whole genome shotgun (WGS) entry which is preliminary data.</text>
</comment>
<name>A0AAW0VHA1_CANAR</name>